<dbReference type="AlphaFoldDB" id="A0A9X2PET1"/>
<keyword evidence="2" id="KW-1185">Reference proteome</keyword>
<dbReference type="RefSeq" id="WP_258734524.1">
    <property type="nucleotide sequence ID" value="NZ_JANTHY010000006.1"/>
</dbReference>
<reference evidence="1" key="1">
    <citation type="submission" date="2022-08" db="EMBL/GenBank/DDBJ databases">
        <authorList>
            <person name="Li F."/>
        </authorList>
    </citation>
    <scope>NUCLEOTIDE SEQUENCE</scope>
    <source>
        <strain evidence="1">MQZ15Z-1</strain>
    </source>
</reference>
<dbReference type="EMBL" id="JANTHZ010000012">
    <property type="protein sequence ID" value="MCS0497369.1"/>
    <property type="molecule type" value="Genomic_DNA"/>
</dbReference>
<dbReference type="Proteomes" id="UP001151088">
    <property type="component" value="Unassembled WGS sequence"/>
</dbReference>
<evidence type="ECO:0000313" key="1">
    <source>
        <dbReference type="EMBL" id="MCS0497369.1"/>
    </source>
</evidence>
<comment type="caution">
    <text evidence="1">The sequence shown here is derived from an EMBL/GenBank/DDBJ whole genome shotgun (WGS) entry which is preliminary data.</text>
</comment>
<accession>A0A9X2PET1</accession>
<evidence type="ECO:0000313" key="2">
    <source>
        <dbReference type="Proteomes" id="UP001151088"/>
    </source>
</evidence>
<name>A0A9X2PET1_9HYPH</name>
<sequence>MRVTDIALIIAAIGALVAAVEAKNRIDIGPAVEKELPRQSQFITCPLRKPDFATVMQAAFVGDGTLIVEQQTQTKVRHIKDC</sequence>
<protein>
    <submittedName>
        <fullName evidence="1">Uncharacterized protein</fullName>
    </submittedName>
</protein>
<proteinExistence type="predicted"/>
<organism evidence="1 2">
    <name type="scientific">Ancylobacter mangrovi</name>
    <dbReference type="NCBI Taxonomy" id="2972472"/>
    <lineage>
        <taxon>Bacteria</taxon>
        <taxon>Pseudomonadati</taxon>
        <taxon>Pseudomonadota</taxon>
        <taxon>Alphaproteobacteria</taxon>
        <taxon>Hyphomicrobiales</taxon>
        <taxon>Xanthobacteraceae</taxon>
        <taxon>Ancylobacter</taxon>
    </lineage>
</organism>
<gene>
    <name evidence="1" type="ORF">NVS89_19965</name>
</gene>